<evidence type="ECO:0000313" key="3">
    <source>
        <dbReference type="Proteomes" id="UP000094527"/>
    </source>
</evidence>
<proteinExistence type="predicted"/>
<evidence type="ECO:0000313" key="2">
    <source>
        <dbReference type="EMBL" id="ODM89671.1"/>
    </source>
</evidence>
<gene>
    <name evidence="2" type="ORF">Ocin01_17011</name>
</gene>
<feature type="chain" id="PRO_5008903671" evidence="1">
    <location>
        <begin position="26"/>
        <end position="147"/>
    </location>
</feature>
<organism evidence="2 3">
    <name type="scientific">Orchesella cincta</name>
    <name type="common">Springtail</name>
    <name type="synonym">Podura cincta</name>
    <dbReference type="NCBI Taxonomy" id="48709"/>
    <lineage>
        <taxon>Eukaryota</taxon>
        <taxon>Metazoa</taxon>
        <taxon>Ecdysozoa</taxon>
        <taxon>Arthropoda</taxon>
        <taxon>Hexapoda</taxon>
        <taxon>Collembola</taxon>
        <taxon>Entomobryomorpha</taxon>
        <taxon>Entomobryoidea</taxon>
        <taxon>Orchesellidae</taxon>
        <taxon>Orchesellinae</taxon>
        <taxon>Orchesella</taxon>
    </lineage>
</organism>
<name>A0A1D2M9Q7_ORCCI</name>
<reference evidence="2 3" key="1">
    <citation type="journal article" date="2016" name="Genome Biol. Evol.">
        <title>Gene Family Evolution Reflects Adaptation to Soil Environmental Stressors in the Genome of the Collembolan Orchesella cincta.</title>
        <authorList>
            <person name="Faddeeva-Vakhrusheva A."/>
            <person name="Derks M.F."/>
            <person name="Anvar S.Y."/>
            <person name="Agamennone V."/>
            <person name="Suring W."/>
            <person name="Smit S."/>
            <person name="van Straalen N.M."/>
            <person name="Roelofs D."/>
        </authorList>
    </citation>
    <scope>NUCLEOTIDE SEQUENCE [LARGE SCALE GENOMIC DNA]</scope>
    <source>
        <tissue evidence="2">Mixed pool</tissue>
    </source>
</reference>
<keyword evidence="2" id="KW-0548">Nucleotidyltransferase</keyword>
<feature type="signal peptide" evidence="1">
    <location>
        <begin position="1"/>
        <end position="25"/>
    </location>
</feature>
<dbReference type="EMBL" id="LJIJ01002459">
    <property type="protein sequence ID" value="ODM89671.1"/>
    <property type="molecule type" value="Genomic_DNA"/>
</dbReference>
<keyword evidence="2" id="KW-0808">Transferase</keyword>
<sequence length="147" mass="16170">MKLITTLALMVVFGALLLSMESAQGIKCFYCPTPCADETKQTERDCEDYWRAKDDGTPGAMSKGCKTAQQKEEAEKIGIKDYGPTDLPPPLEQQWSPDTPAVISFSVLLLPPLLRTLVSMSTSSENLAWVPVPSPPSFAEDQLKLFE</sequence>
<accession>A0A1D2M9Q7</accession>
<dbReference type="GO" id="GO:0016779">
    <property type="term" value="F:nucleotidyltransferase activity"/>
    <property type="evidence" value="ECO:0007669"/>
    <property type="project" value="UniProtKB-KW"/>
</dbReference>
<dbReference type="Proteomes" id="UP000094527">
    <property type="component" value="Unassembled WGS sequence"/>
</dbReference>
<protein>
    <submittedName>
        <fullName evidence="2">Phosphatidate cytidylyltransferase 2</fullName>
    </submittedName>
</protein>
<keyword evidence="1" id="KW-0732">Signal</keyword>
<evidence type="ECO:0000256" key="1">
    <source>
        <dbReference type="SAM" id="SignalP"/>
    </source>
</evidence>
<dbReference type="AlphaFoldDB" id="A0A1D2M9Q7"/>
<comment type="caution">
    <text evidence="2">The sequence shown here is derived from an EMBL/GenBank/DDBJ whole genome shotgun (WGS) entry which is preliminary data.</text>
</comment>
<keyword evidence="3" id="KW-1185">Reference proteome</keyword>